<dbReference type="AlphaFoldDB" id="A0A916UQA8"/>
<evidence type="ECO:0008006" key="3">
    <source>
        <dbReference type="Google" id="ProtNLM"/>
    </source>
</evidence>
<reference evidence="1" key="2">
    <citation type="submission" date="2020-09" db="EMBL/GenBank/DDBJ databases">
        <authorList>
            <person name="Sun Q."/>
            <person name="Zhou Y."/>
        </authorList>
    </citation>
    <scope>NUCLEOTIDE SEQUENCE</scope>
    <source>
        <strain evidence="1">CGMCC 1.12919</strain>
    </source>
</reference>
<dbReference type="Pfam" id="PF06258">
    <property type="entry name" value="Mito_fiss_Elm1"/>
    <property type="match status" value="1"/>
</dbReference>
<dbReference type="Proteomes" id="UP000637002">
    <property type="component" value="Unassembled WGS sequence"/>
</dbReference>
<dbReference type="InterPro" id="IPR009367">
    <property type="entry name" value="Elm1-like"/>
</dbReference>
<dbReference type="EMBL" id="BMGG01000008">
    <property type="protein sequence ID" value="GGC82653.1"/>
    <property type="molecule type" value="Genomic_DNA"/>
</dbReference>
<dbReference type="PANTHER" id="PTHR33986:SF15">
    <property type="entry name" value="MITOCHONDRIAL FISSION PROTEIN ELM1"/>
    <property type="match status" value="1"/>
</dbReference>
<evidence type="ECO:0000313" key="2">
    <source>
        <dbReference type="Proteomes" id="UP000637002"/>
    </source>
</evidence>
<evidence type="ECO:0000313" key="1">
    <source>
        <dbReference type="EMBL" id="GGC82653.1"/>
    </source>
</evidence>
<comment type="caution">
    <text evidence="1">The sequence shown here is derived from an EMBL/GenBank/DDBJ whole genome shotgun (WGS) entry which is preliminary data.</text>
</comment>
<organism evidence="1 2">
    <name type="scientific">Chelatococcus reniformis</name>
    <dbReference type="NCBI Taxonomy" id="1494448"/>
    <lineage>
        <taxon>Bacteria</taxon>
        <taxon>Pseudomonadati</taxon>
        <taxon>Pseudomonadota</taxon>
        <taxon>Alphaproteobacteria</taxon>
        <taxon>Hyphomicrobiales</taxon>
        <taxon>Chelatococcaceae</taxon>
        <taxon>Chelatococcus</taxon>
    </lineage>
</organism>
<name>A0A916UQA8_9HYPH</name>
<reference evidence="1" key="1">
    <citation type="journal article" date="2014" name="Int. J. Syst. Evol. Microbiol.">
        <title>Complete genome sequence of Corynebacterium casei LMG S-19264T (=DSM 44701T), isolated from a smear-ripened cheese.</title>
        <authorList>
            <consortium name="US DOE Joint Genome Institute (JGI-PGF)"/>
            <person name="Walter F."/>
            <person name="Albersmeier A."/>
            <person name="Kalinowski J."/>
            <person name="Ruckert C."/>
        </authorList>
    </citation>
    <scope>NUCLEOTIDE SEQUENCE</scope>
    <source>
        <strain evidence="1">CGMCC 1.12919</strain>
    </source>
</reference>
<keyword evidence="2" id="KW-1185">Reference proteome</keyword>
<gene>
    <name evidence="1" type="ORF">GCM10010994_45690</name>
</gene>
<dbReference type="RefSeq" id="WP_244642143.1">
    <property type="nucleotide sequence ID" value="NZ_BMGG01000008.1"/>
</dbReference>
<sequence>MLSDGKAGDELQCLAVVRELGLEPVIRRVAPRPPWVWAMPHGPIDPRERPSAAGSPIEPPFPDLLVASGRRTVPYVRAVRKLSGGHTFTVILKDPRTGAGTADLIWVPEHDRLHGANVIRTLTSPHGLSPAIQAAARAAARRALLDLPAPRAAVLVGGDSRHHRFTSGDRARLVGQLDRLADCGVGLMGTTSRRTPAELRDALAGLFERRGGFLWDGQDSNPYAELMGLADVVVVTADSTNMVGEAAATGRPVLVFSPSGGHRKIDALLSGLRARGIVHDFAGRLAGSAYPPLNSTPVIAAAIGQALAARRQAEAT</sequence>
<protein>
    <recommendedName>
        <fullName evidence="3">Nucleoside-diphosphate sugar epimerase</fullName>
    </recommendedName>
</protein>
<dbReference type="SUPFAM" id="SSF53756">
    <property type="entry name" value="UDP-Glycosyltransferase/glycogen phosphorylase"/>
    <property type="match status" value="1"/>
</dbReference>
<accession>A0A916UQA8</accession>
<proteinExistence type="predicted"/>
<dbReference type="PANTHER" id="PTHR33986">
    <property type="entry name" value="OS02G0535700 PROTEIN"/>
    <property type="match status" value="1"/>
</dbReference>